<dbReference type="Gene3D" id="3.40.250.10">
    <property type="entry name" value="Rhodanese-like domain"/>
    <property type="match status" value="1"/>
</dbReference>
<evidence type="ECO:0000259" key="2">
    <source>
        <dbReference type="PROSITE" id="PS50206"/>
    </source>
</evidence>
<evidence type="ECO:0000256" key="1">
    <source>
        <dbReference type="SAM" id="MobiDB-lite"/>
    </source>
</evidence>
<gene>
    <name evidence="3" type="ORF">SAMN02745887_00018</name>
</gene>
<reference evidence="3 4" key="1">
    <citation type="submission" date="2016-11" db="EMBL/GenBank/DDBJ databases">
        <authorList>
            <person name="Jaros S."/>
            <person name="Januszkiewicz K."/>
            <person name="Wedrychowicz H."/>
        </authorList>
    </citation>
    <scope>NUCLEOTIDE SEQUENCE [LARGE SCALE GENOMIC DNA]</scope>
    <source>
        <strain evidence="3 4">DSM 18899</strain>
    </source>
</reference>
<protein>
    <submittedName>
        <fullName evidence="3">Thiosulfate sulfurtransferase</fullName>
    </submittedName>
</protein>
<dbReference type="EMBL" id="FPKR01000001">
    <property type="protein sequence ID" value="SFZ70042.1"/>
    <property type="molecule type" value="Genomic_DNA"/>
</dbReference>
<dbReference type="Pfam" id="PF00581">
    <property type="entry name" value="Rhodanese"/>
    <property type="match status" value="1"/>
</dbReference>
<evidence type="ECO:0000313" key="3">
    <source>
        <dbReference type="EMBL" id="SFZ70042.1"/>
    </source>
</evidence>
<feature type="domain" description="Rhodanese" evidence="2">
    <location>
        <begin position="37"/>
        <end position="136"/>
    </location>
</feature>
<dbReference type="Proteomes" id="UP000186513">
    <property type="component" value="Unassembled WGS sequence"/>
</dbReference>
<dbReference type="CDD" id="cd01522">
    <property type="entry name" value="RHOD_1"/>
    <property type="match status" value="1"/>
</dbReference>
<proteinExistence type="predicted"/>
<dbReference type="InterPro" id="IPR036873">
    <property type="entry name" value="Rhodanese-like_dom_sf"/>
</dbReference>
<dbReference type="InterPro" id="IPR052367">
    <property type="entry name" value="Thiosulfate_ST/Rhodanese-like"/>
</dbReference>
<keyword evidence="3" id="KW-0808">Transferase</keyword>
<dbReference type="PANTHER" id="PTHR45431:SF3">
    <property type="entry name" value="RHODANESE-LIKE DOMAIN-CONTAINING PROTEIN 15, CHLOROPLASTIC"/>
    <property type="match status" value="1"/>
</dbReference>
<organism evidence="3 4">
    <name type="scientific">Chitinimonas taiwanensis DSM 18899</name>
    <dbReference type="NCBI Taxonomy" id="1121279"/>
    <lineage>
        <taxon>Bacteria</taxon>
        <taxon>Pseudomonadati</taxon>
        <taxon>Pseudomonadota</taxon>
        <taxon>Betaproteobacteria</taxon>
        <taxon>Neisseriales</taxon>
        <taxon>Chitinibacteraceae</taxon>
        <taxon>Chitinimonas</taxon>
    </lineage>
</organism>
<dbReference type="AlphaFoldDB" id="A0A1K2H3E1"/>
<dbReference type="SUPFAM" id="SSF52821">
    <property type="entry name" value="Rhodanese/Cell cycle control phosphatase"/>
    <property type="match status" value="1"/>
</dbReference>
<dbReference type="PROSITE" id="PS50206">
    <property type="entry name" value="RHODANESE_3"/>
    <property type="match status" value="1"/>
</dbReference>
<dbReference type="GO" id="GO:0016740">
    <property type="term" value="F:transferase activity"/>
    <property type="evidence" value="ECO:0007669"/>
    <property type="project" value="UniProtKB-KW"/>
</dbReference>
<feature type="region of interest" description="Disordered" evidence="1">
    <location>
        <begin position="130"/>
        <end position="150"/>
    </location>
</feature>
<dbReference type="PANTHER" id="PTHR45431">
    <property type="entry name" value="RHODANESE-LIKE DOMAIN-CONTAINING PROTEIN 15, CHLOROPLASTIC"/>
    <property type="match status" value="1"/>
</dbReference>
<keyword evidence="4" id="KW-1185">Reference proteome</keyword>
<dbReference type="SMART" id="SM00450">
    <property type="entry name" value="RHOD"/>
    <property type="match status" value="1"/>
</dbReference>
<sequence>MSQQNELLQRAHARAEAQNLPYSGALTPDEAHALLSSLPNARLIDVRTQAEWQFVGAPEQAIKVEWKSWPGMVPNPHFLEQLKHQTDAEQPLFFLCRTGARSHEAAALAAANGYSECYNVLEGFEGDRDAAGHRGQTNGWKGRGLPWSQG</sequence>
<dbReference type="OrthoDB" id="9815890at2"/>
<dbReference type="InterPro" id="IPR001763">
    <property type="entry name" value="Rhodanese-like_dom"/>
</dbReference>
<dbReference type="RefSeq" id="WP_072426586.1">
    <property type="nucleotide sequence ID" value="NZ_FPKR01000001.1"/>
</dbReference>
<dbReference type="STRING" id="1121279.SAMN02745887_00018"/>
<accession>A0A1K2H3E1</accession>
<name>A0A1K2H3E1_9NEIS</name>
<evidence type="ECO:0000313" key="4">
    <source>
        <dbReference type="Proteomes" id="UP000186513"/>
    </source>
</evidence>